<evidence type="ECO:0000259" key="8">
    <source>
        <dbReference type="PROSITE" id="PS50850"/>
    </source>
</evidence>
<gene>
    <name evidence="9" type="ORF">FME351_LOCUS14522</name>
    <name evidence="10" type="ORF">TSG867_LOCUS494</name>
</gene>
<evidence type="ECO:0000256" key="5">
    <source>
        <dbReference type="ARBA" id="ARBA00022989"/>
    </source>
</evidence>
<comment type="similarity">
    <text evidence="2">Belongs to the major facilitator superfamily.</text>
</comment>
<dbReference type="GO" id="GO:0016020">
    <property type="term" value="C:membrane"/>
    <property type="evidence" value="ECO:0007669"/>
    <property type="project" value="UniProtKB-SubCell"/>
</dbReference>
<keyword evidence="4 7" id="KW-0812">Transmembrane</keyword>
<feature type="transmembrane region" description="Helical" evidence="7">
    <location>
        <begin position="403"/>
        <end position="423"/>
    </location>
</feature>
<evidence type="ECO:0000256" key="4">
    <source>
        <dbReference type="ARBA" id="ARBA00022692"/>
    </source>
</evidence>
<dbReference type="PANTHER" id="PTHR23511">
    <property type="entry name" value="SYNAPTIC VESICLE GLYCOPROTEIN 2"/>
    <property type="match status" value="1"/>
</dbReference>
<feature type="transmembrane region" description="Helical" evidence="7">
    <location>
        <begin position="124"/>
        <end position="145"/>
    </location>
</feature>
<reference evidence="9" key="1">
    <citation type="submission" date="2021-02" db="EMBL/GenBank/DDBJ databases">
        <authorList>
            <person name="Nowell W R."/>
        </authorList>
    </citation>
    <scope>NUCLEOTIDE SEQUENCE</scope>
</reference>
<evidence type="ECO:0000313" key="10">
    <source>
        <dbReference type="EMBL" id="CAF4207672.1"/>
    </source>
</evidence>
<evidence type="ECO:0000256" key="3">
    <source>
        <dbReference type="ARBA" id="ARBA00022448"/>
    </source>
</evidence>
<dbReference type="SUPFAM" id="SSF103473">
    <property type="entry name" value="MFS general substrate transporter"/>
    <property type="match status" value="1"/>
</dbReference>
<evidence type="ECO:0000313" key="11">
    <source>
        <dbReference type="Proteomes" id="UP000663869"/>
    </source>
</evidence>
<dbReference type="InterPro" id="IPR036259">
    <property type="entry name" value="MFS_trans_sf"/>
</dbReference>
<organism evidence="9 11">
    <name type="scientific">Rotaria socialis</name>
    <dbReference type="NCBI Taxonomy" id="392032"/>
    <lineage>
        <taxon>Eukaryota</taxon>
        <taxon>Metazoa</taxon>
        <taxon>Spiralia</taxon>
        <taxon>Gnathifera</taxon>
        <taxon>Rotifera</taxon>
        <taxon>Eurotatoria</taxon>
        <taxon>Bdelloidea</taxon>
        <taxon>Philodinida</taxon>
        <taxon>Philodinidae</taxon>
        <taxon>Rotaria</taxon>
    </lineage>
</organism>
<keyword evidence="6 7" id="KW-0472">Membrane</keyword>
<dbReference type="GO" id="GO:0022857">
    <property type="term" value="F:transmembrane transporter activity"/>
    <property type="evidence" value="ECO:0007669"/>
    <property type="project" value="InterPro"/>
</dbReference>
<dbReference type="Proteomes" id="UP000663869">
    <property type="component" value="Unassembled WGS sequence"/>
</dbReference>
<feature type="domain" description="Major facilitator superfamily (MFS) profile" evidence="8">
    <location>
        <begin position="32"/>
        <end position="457"/>
    </location>
</feature>
<feature type="transmembrane region" description="Helical" evidence="7">
    <location>
        <begin position="266"/>
        <end position="285"/>
    </location>
</feature>
<evidence type="ECO:0000256" key="1">
    <source>
        <dbReference type="ARBA" id="ARBA00004141"/>
    </source>
</evidence>
<protein>
    <recommendedName>
        <fullName evidence="8">Major facilitator superfamily (MFS) profile domain-containing protein</fullName>
    </recommendedName>
</protein>
<feature type="transmembrane region" description="Helical" evidence="7">
    <location>
        <begin position="318"/>
        <end position="336"/>
    </location>
</feature>
<keyword evidence="5 7" id="KW-1133">Transmembrane helix</keyword>
<dbReference type="PROSITE" id="PS50850">
    <property type="entry name" value="MFS"/>
    <property type="match status" value="1"/>
</dbReference>
<dbReference type="Gene3D" id="1.20.1250.20">
    <property type="entry name" value="MFS general substrate transporter like domains"/>
    <property type="match status" value="1"/>
</dbReference>
<feature type="transmembrane region" description="Helical" evidence="7">
    <location>
        <begin position="435"/>
        <end position="452"/>
    </location>
</feature>
<dbReference type="Pfam" id="PF00083">
    <property type="entry name" value="Sugar_tr"/>
    <property type="match status" value="1"/>
</dbReference>
<sequence>MKISNKQTDKNITYTLEECINHIGLGRFQWRLISILGFCSMADAVEMMLLAILGPALTCYWSDVTEIQIASLTTGVFAGMMCGAFLFGILADKYGRRRVIFLSAILNTIFGLLTAFAPNYYWMLLARTLVGFALSGAAQGSTLMLEYLPSSTRATIIIVIELFWSLGSIFEYLMAMFIVPIYGWRVLTILSALPISVVAFCMYFVPESPRYYVASGRQEKAEDVLKTIALTNKHSLPQGKLVDINAKDECGSVKQLFHVNLKRTSCLLAFMWMTVAMTYYGLILINTSLMTLMNDQRDLMTLKSTRCKMLTTDDYKSLIFTTFGEMFGIPLLLFFLSRFDRRTTCMINFTCASLCFTLFLITPRHQPWVINSITFIARMFINSQFSLLYLYTLEVYPTVIRAIAIGCASSMARIGAMITPYLAQVLIKQTFEGAIGVYILATAMAAIAGYLLPIETKGRDLKQATCDLHSSTMSPVDNGIMNKGYESNTDENVQRNESSTILHQLLIEQITYLKIDLNDEPATSSPQTLSAIFTLVLTLSKSSTLTSLKINVATFDDCLYLFDGRFNCLSKLIIHVKVIAHTLGTIDNFITSTDDKS</sequence>
<proteinExistence type="inferred from homology"/>
<feature type="transmembrane region" description="Helical" evidence="7">
    <location>
        <begin position="99"/>
        <end position="118"/>
    </location>
</feature>
<feature type="transmembrane region" description="Helical" evidence="7">
    <location>
        <begin position="69"/>
        <end position="90"/>
    </location>
</feature>
<feature type="transmembrane region" description="Helical" evidence="7">
    <location>
        <begin position="32"/>
        <end position="57"/>
    </location>
</feature>
<comment type="subcellular location">
    <subcellularLocation>
        <location evidence="1">Membrane</location>
        <topology evidence="1">Multi-pass membrane protein</topology>
    </subcellularLocation>
</comment>
<dbReference type="InterPro" id="IPR020846">
    <property type="entry name" value="MFS_dom"/>
</dbReference>
<feature type="transmembrane region" description="Helical" evidence="7">
    <location>
        <begin position="343"/>
        <end position="362"/>
    </location>
</feature>
<name>A0A818F1F5_9BILA</name>
<feature type="transmembrane region" description="Helical" evidence="7">
    <location>
        <begin position="368"/>
        <end position="391"/>
    </location>
</feature>
<feature type="transmembrane region" description="Helical" evidence="7">
    <location>
        <begin position="157"/>
        <end position="178"/>
    </location>
</feature>
<evidence type="ECO:0000256" key="7">
    <source>
        <dbReference type="SAM" id="Phobius"/>
    </source>
</evidence>
<dbReference type="Proteomes" id="UP000663862">
    <property type="component" value="Unassembled WGS sequence"/>
</dbReference>
<evidence type="ECO:0000256" key="2">
    <source>
        <dbReference type="ARBA" id="ARBA00008335"/>
    </source>
</evidence>
<dbReference type="InterPro" id="IPR005828">
    <property type="entry name" value="MFS_sugar_transport-like"/>
</dbReference>
<evidence type="ECO:0000256" key="6">
    <source>
        <dbReference type="ARBA" id="ARBA00023136"/>
    </source>
</evidence>
<accession>A0A818F1F5</accession>
<comment type="caution">
    <text evidence="9">The sequence shown here is derived from an EMBL/GenBank/DDBJ whole genome shotgun (WGS) entry which is preliminary data.</text>
</comment>
<keyword evidence="3" id="KW-0813">Transport</keyword>
<feature type="transmembrane region" description="Helical" evidence="7">
    <location>
        <begin position="184"/>
        <end position="205"/>
    </location>
</feature>
<dbReference type="EMBL" id="CAJNYU010001792">
    <property type="protein sequence ID" value="CAF3466833.1"/>
    <property type="molecule type" value="Genomic_DNA"/>
</dbReference>
<dbReference type="AlphaFoldDB" id="A0A818F1F5"/>
<dbReference type="PANTHER" id="PTHR23511:SF5">
    <property type="entry name" value="MAJOR FACILITATOR-TYPE TRANSPORTER HXNZ-RELATED"/>
    <property type="match status" value="1"/>
</dbReference>
<dbReference type="EMBL" id="CAJOBQ010000010">
    <property type="protein sequence ID" value="CAF4207672.1"/>
    <property type="molecule type" value="Genomic_DNA"/>
</dbReference>
<evidence type="ECO:0000313" key="9">
    <source>
        <dbReference type="EMBL" id="CAF3466833.1"/>
    </source>
</evidence>